<reference evidence="5 6" key="1">
    <citation type="journal article" date="2015" name="Nature">
        <title>rRNA introns, odd ribosomes, and small enigmatic genomes across a large radiation of phyla.</title>
        <authorList>
            <person name="Brown C.T."/>
            <person name="Hug L.A."/>
            <person name="Thomas B.C."/>
            <person name="Sharon I."/>
            <person name="Castelle C.J."/>
            <person name="Singh A."/>
            <person name="Wilkins M.J."/>
            <person name="Williams K.H."/>
            <person name="Banfield J.F."/>
        </authorList>
    </citation>
    <scope>NUCLEOTIDE SEQUENCE [LARGE SCALE GENOMIC DNA]</scope>
</reference>
<comment type="caution">
    <text evidence="5">The sequence shown here is derived from an EMBL/GenBank/DDBJ whole genome shotgun (WGS) entry which is preliminary data.</text>
</comment>
<protein>
    <recommendedName>
        <fullName evidence="4">Large ribosomal subunit protein uL23</fullName>
    </recommendedName>
</protein>
<dbReference type="NCBIfam" id="NF004363">
    <property type="entry name" value="PRK05738.2-4"/>
    <property type="match status" value="1"/>
</dbReference>
<evidence type="ECO:0000256" key="3">
    <source>
        <dbReference type="ARBA" id="ARBA00023274"/>
    </source>
</evidence>
<dbReference type="GO" id="GO:0005840">
    <property type="term" value="C:ribosome"/>
    <property type="evidence" value="ECO:0007669"/>
    <property type="project" value="UniProtKB-KW"/>
</dbReference>
<evidence type="ECO:0000313" key="6">
    <source>
        <dbReference type="Proteomes" id="UP000034727"/>
    </source>
</evidence>
<dbReference type="EMBL" id="LCLJ01000001">
    <property type="protein sequence ID" value="KKU15886.1"/>
    <property type="molecule type" value="Genomic_DNA"/>
</dbReference>
<name>A0A0G1N5L9_9BACT</name>
<comment type="subunit">
    <text evidence="4">Part of the 50S ribosomal subunit. Contacts protein L29, and trigger factor when it is bound to the ribosome.</text>
</comment>
<dbReference type="InterPro" id="IPR013025">
    <property type="entry name" value="Ribosomal_uL23-like"/>
</dbReference>
<evidence type="ECO:0000256" key="2">
    <source>
        <dbReference type="ARBA" id="ARBA00022980"/>
    </source>
</evidence>
<comment type="similarity">
    <text evidence="1 4">Belongs to the universal ribosomal protein uL23 family.</text>
</comment>
<dbReference type="PANTHER" id="PTHR11620">
    <property type="entry name" value="60S RIBOSOMAL PROTEIN L23A"/>
    <property type="match status" value="1"/>
</dbReference>
<dbReference type="HAMAP" id="MF_01369_B">
    <property type="entry name" value="Ribosomal_uL23_B"/>
    <property type="match status" value="1"/>
</dbReference>
<keyword evidence="4" id="KW-0699">rRNA-binding</keyword>
<dbReference type="GO" id="GO:1990904">
    <property type="term" value="C:ribonucleoprotein complex"/>
    <property type="evidence" value="ECO:0007669"/>
    <property type="project" value="UniProtKB-KW"/>
</dbReference>
<gene>
    <name evidence="4" type="primary">rplW</name>
    <name evidence="5" type="ORF">UX22_C0001G0028</name>
</gene>
<dbReference type="GO" id="GO:0003735">
    <property type="term" value="F:structural constituent of ribosome"/>
    <property type="evidence" value="ECO:0007669"/>
    <property type="project" value="InterPro"/>
</dbReference>
<evidence type="ECO:0000256" key="4">
    <source>
        <dbReference type="HAMAP-Rule" id="MF_01369"/>
    </source>
</evidence>
<dbReference type="GO" id="GO:0019843">
    <property type="term" value="F:rRNA binding"/>
    <property type="evidence" value="ECO:0007669"/>
    <property type="project" value="UniProtKB-UniRule"/>
</dbReference>
<dbReference type="AlphaFoldDB" id="A0A0G1N5L9"/>
<evidence type="ECO:0000313" key="5">
    <source>
        <dbReference type="EMBL" id="KKU15886.1"/>
    </source>
</evidence>
<dbReference type="Gene3D" id="3.30.70.330">
    <property type="match status" value="1"/>
</dbReference>
<accession>A0A0G1N5L9</accession>
<keyword evidence="3 4" id="KW-0687">Ribonucleoprotein</keyword>
<dbReference type="SUPFAM" id="SSF54189">
    <property type="entry name" value="Ribosomal proteins S24e, L23 and L15e"/>
    <property type="match status" value="1"/>
</dbReference>
<comment type="function">
    <text evidence="4">One of the early assembly proteins it binds 23S rRNA. One of the proteins that surrounds the polypeptide exit tunnel on the outside of the ribosome. Forms the main docking site for trigger factor binding to the ribosome.</text>
</comment>
<dbReference type="Pfam" id="PF00276">
    <property type="entry name" value="Ribosomal_L23"/>
    <property type="match status" value="1"/>
</dbReference>
<keyword evidence="4" id="KW-0694">RNA-binding</keyword>
<proteinExistence type="inferred from homology"/>
<dbReference type="InterPro" id="IPR012677">
    <property type="entry name" value="Nucleotide-bd_a/b_plait_sf"/>
</dbReference>
<dbReference type="InterPro" id="IPR012678">
    <property type="entry name" value="Ribosomal_uL23/eL15/eS24_sf"/>
</dbReference>
<keyword evidence="2 4" id="KW-0689">Ribosomal protein</keyword>
<dbReference type="GO" id="GO:0006412">
    <property type="term" value="P:translation"/>
    <property type="evidence" value="ECO:0007669"/>
    <property type="project" value="UniProtKB-UniRule"/>
</dbReference>
<organism evidence="5 6">
    <name type="scientific">Candidatus Jorgensenbacteria bacterium GW2011_GWA2_45_9</name>
    <dbReference type="NCBI Taxonomy" id="1618663"/>
    <lineage>
        <taxon>Bacteria</taxon>
        <taxon>Candidatus Joergenseniibacteriota</taxon>
    </lineage>
</organism>
<evidence type="ECO:0000256" key="1">
    <source>
        <dbReference type="ARBA" id="ARBA00006700"/>
    </source>
</evidence>
<dbReference type="Proteomes" id="UP000034727">
    <property type="component" value="Unassembled WGS sequence"/>
</dbReference>
<sequence>MSAKKITTKEKEILAAAEQNLSAAQGTVVRSRRNIIKPLISEKSHDSMEKENQYTFLVRIDANKSEIKKEVARRYGVRVLRVNIVRKPGSKSRYRSDVSKKEDVKKAIVLLKKGDKIDAS</sequence>